<evidence type="ECO:0008006" key="3">
    <source>
        <dbReference type="Google" id="ProtNLM"/>
    </source>
</evidence>
<gene>
    <name evidence="1" type="ORF">QVN40_05475</name>
</gene>
<reference evidence="1" key="2">
    <citation type="submission" date="2023-08" db="EMBL/GenBank/DDBJ databases">
        <title>Identification and characterization of horizontal gene transfer across gut microbiota members of farm animals based on homology search.</title>
        <authorList>
            <person name="Schwarzerova J."/>
            <person name="Nykrynova M."/>
            <person name="Jureckova K."/>
            <person name="Cejkova D."/>
            <person name="Rychlik I."/>
        </authorList>
    </citation>
    <scope>NUCLEOTIDE SEQUENCE</scope>
    <source>
        <strain evidence="1">15_COKtk</strain>
    </source>
</reference>
<dbReference type="RefSeq" id="WP_066833995.1">
    <property type="nucleotide sequence ID" value="NZ_CABKVW010000012.1"/>
</dbReference>
<dbReference type="AlphaFoldDB" id="A0AAW7JX66"/>
<evidence type="ECO:0000313" key="2">
    <source>
        <dbReference type="Proteomes" id="UP001168505"/>
    </source>
</evidence>
<evidence type="ECO:0000313" key="1">
    <source>
        <dbReference type="EMBL" id="MDN0069155.1"/>
    </source>
</evidence>
<name>A0AAW7JX66_9ACTN</name>
<dbReference type="EMBL" id="JAUEIR010000004">
    <property type="protein sequence ID" value="MDN0069155.1"/>
    <property type="molecule type" value="Genomic_DNA"/>
</dbReference>
<sequence length="75" mass="8098">MNNGFRSVIGSDGSMHLENQVGSLRYDLSDGSVDHILASSGNFTSVIKNNGSIDLEHTIGNMRFTLGKPGFEQLL</sequence>
<proteinExistence type="predicted"/>
<comment type="caution">
    <text evidence="1">The sequence shown here is derived from an EMBL/GenBank/DDBJ whole genome shotgun (WGS) entry which is preliminary data.</text>
</comment>
<protein>
    <recommendedName>
        <fullName evidence="3">Adhesin domain-containing protein</fullName>
    </recommendedName>
</protein>
<reference evidence="1" key="1">
    <citation type="submission" date="2023-06" db="EMBL/GenBank/DDBJ databases">
        <authorList>
            <person name="Zeman M."/>
            <person name="Kubasova T."/>
            <person name="Jahodarova E."/>
            <person name="Nykrynova M."/>
            <person name="Rychlik I."/>
        </authorList>
    </citation>
    <scope>NUCLEOTIDE SEQUENCE</scope>
    <source>
        <strain evidence="1">15_COKtk</strain>
    </source>
</reference>
<organism evidence="1 2">
    <name type="scientific">Collinsella ihumii</name>
    <dbReference type="NCBI Taxonomy" id="1720204"/>
    <lineage>
        <taxon>Bacteria</taxon>
        <taxon>Bacillati</taxon>
        <taxon>Actinomycetota</taxon>
        <taxon>Coriobacteriia</taxon>
        <taxon>Coriobacteriales</taxon>
        <taxon>Coriobacteriaceae</taxon>
        <taxon>Collinsella</taxon>
    </lineage>
</organism>
<dbReference type="Proteomes" id="UP001168505">
    <property type="component" value="Unassembled WGS sequence"/>
</dbReference>
<accession>A0AAW7JX66</accession>